<dbReference type="EnsemblPlants" id="AET5Gv20753500.10">
    <property type="protein sequence ID" value="AET5Gv20753500.10"/>
    <property type="gene ID" value="AET5Gv20753500"/>
</dbReference>
<dbReference type="EnsemblPlants" id="AET5Gv20753500.3">
    <property type="protein sequence ID" value="AET5Gv20753500.3"/>
    <property type="gene ID" value="AET5Gv20753500"/>
</dbReference>
<dbReference type="EnsemblPlants" id="AET5Gv20753500.5">
    <property type="protein sequence ID" value="AET5Gv20753500.5"/>
    <property type="gene ID" value="AET5Gv20753500"/>
</dbReference>
<dbReference type="Gramene" id="AET5Gv20753500.10">
    <property type="protein sequence ID" value="AET5Gv20753500.10"/>
    <property type="gene ID" value="AET5Gv20753500"/>
</dbReference>
<sequence>MIQHYLILRAKEKYRATDHPFRLSFINTNIVCPVNPQLPGFPLIAHNALPFSEVENRIGSNVLMSDVIALVTGITDFLPPTVNAREPRRQIFITNRQYTIIFLTFTAVYIIHE</sequence>
<dbReference type="Gramene" id="AET5Gv20753500.1">
    <property type="protein sequence ID" value="AET5Gv20753500.1"/>
    <property type="gene ID" value="AET5Gv20753500"/>
</dbReference>
<protein>
    <recommendedName>
        <fullName evidence="4">DUF223 domain-containing protein</fullName>
    </recommendedName>
</protein>
<dbReference type="Gramene" id="AET5Gv20753500.6">
    <property type="protein sequence ID" value="AET5Gv20753500.6"/>
    <property type="gene ID" value="AET5Gv20753500"/>
</dbReference>
<dbReference type="AlphaFoldDB" id="A0A453LGN9"/>
<dbReference type="Proteomes" id="UP000015105">
    <property type="component" value="Chromosome 5D"/>
</dbReference>
<dbReference type="Gramene" id="AET5Gv20753500.5">
    <property type="protein sequence ID" value="AET5Gv20753500.5"/>
    <property type="gene ID" value="AET5Gv20753500"/>
</dbReference>
<reference evidence="2" key="5">
    <citation type="journal article" date="2021" name="G3 (Bethesda)">
        <title>Aegilops tauschii genome assembly Aet v5.0 features greater sequence contiguity and improved annotation.</title>
        <authorList>
            <person name="Wang L."/>
            <person name="Zhu T."/>
            <person name="Rodriguez J.C."/>
            <person name="Deal K.R."/>
            <person name="Dubcovsky J."/>
            <person name="McGuire P.E."/>
            <person name="Lux T."/>
            <person name="Spannagl M."/>
            <person name="Mayer K.F.X."/>
            <person name="Baldrich P."/>
            <person name="Meyers B.C."/>
            <person name="Huo N."/>
            <person name="Gu Y.Q."/>
            <person name="Zhou H."/>
            <person name="Devos K.M."/>
            <person name="Bennetzen J.L."/>
            <person name="Unver T."/>
            <person name="Budak H."/>
            <person name="Gulick P.J."/>
            <person name="Galiba G."/>
            <person name="Kalapos B."/>
            <person name="Nelson D.R."/>
            <person name="Li P."/>
            <person name="You F.M."/>
            <person name="Luo M.C."/>
            <person name="Dvorak J."/>
        </authorList>
    </citation>
    <scope>NUCLEOTIDE SEQUENCE [LARGE SCALE GENOMIC DNA]</scope>
    <source>
        <strain evidence="2">cv. AL8/78</strain>
    </source>
</reference>
<dbReference type="EnsemblPlants" id="AET5Gv20753500.8">
    <property type="protein sequence ID" value="AET5Gv20753500.8"/>
    <property type="gene ID" value="AET5Gv20753500"/>
</dbReference>
<keyword evidence="3" id="KW-1185">Reference proteome</keyword>
<dbReference type="EnsemblPlants" id="AET5Gv20753500.7">
    <property type="protein sequence ID" value="AET5Gv20753500.7"/>
    <property type="gene ID" value="AET5Gv20753500"/>
</dbReference>
<dbReference type="Gramene" id="AET5Gv20753500.2">
    <property type="protein sequence ID" value="AET5Gv20753500.2"/>
    <property type="gene ID" value="AET5Gv20753500"/>
</dbReference>
<dbReference type="EnsemblPlants" id="AET5Gv20753500.9">
    <property type="protein sequence ID" value="AET5Gv20753500.9"/>
    <property type="gene ID" value="AET5Gv20753500"/>
</dbReference>
<keyword evidence="1" id="KW-1133">Transmembrane helix</keyword>
<keyword evidence="1" id="KW-0812">Transmembrane</keyword>
<dbReference type="Gramene" id="AET5Gv20753500.3">
    <property type="protein sequence ID" value="AET5Gv20753500.3"/>
    <property type="gene ID" value="AET5Gv20753500"/>
</dbReference>
<name>A0A453LGN9_AEGTS</name>
<reference evidence="3" key="1">
    <citation type="journal article" date="2014" name="Science">
        <title>Ancient hybridizations among the ancestral genomes of bread wheat.</title>
        <authorList>
            <consortium name="International Wheat Genome Sequencing Consortium,"/>
            <person name="Marcussen T."/>
            <person name="Sandve S.R."/>
            <person name="Heier L."/>
            <person name="Spannagl M."/>
            <person name="Pfeifer M."/>
            <person name="Jakobsen K.S."/>
            <person name="Wulff B.B."/>
            <person name="Steuernagel B."/>
            <person name="Mayer K.F."/>
            <person name="Olsen O.A."/>
        </authorList>
    </citation>
    <scope>NUCLEOTIDE SEQUENCE [LARGE SCALE GENOMIC DNA]</scope>
    <source>
        <strain evidence="3">cv. AL8/78</strain>
    </source>
</reference>
<dbReference type="EnsemblPlants" id="AET5Gv20753500.4">
    <property type="protein sequence ID" value="AET5Gv20753500.4"/>
    <property type="gene ID" value="AET5Gv20753500"/>
</dbReference>
<accession>A0A453LGN9</accession>
<reference evidence="2" key="3">
    <citation type="journal article" date="2017" name="Nature">
        <title>Genome sequence of the progenitor of the wheat D genome Aegilops tauschii.</title>
        <authorList>
            <person name="Luo M.C."/>
            <person name="Gu Y.Q."/>
            <person name="Puiu D."/>
            <person name="Wang H."/>
            <person name="Twardziok S.O."/>
            <person name="Deal K.R."/>
            <person name="Huo N."/>
            <person name="Zhu T."/>
            <person name="Wang L."/>
            <person name="Wang Y."/>
            <person name="McGuire P.E."/>
            <person name="Liu S."/>
            <person name="Long H."/>
            <person name="Ramasamy R.K."/>
            <person name="Rodriguez J.C."/>
            <person name="Van S.L."/>
            <person name="Yuan L."/>
            <person name="Wang Z."/>
            <person name="Xia Z."/>
            <person name="Xiao L."/>
            <person name="Anderson O.D."/>
            <person name="Ouyang S."/>
            <person name="Liang Y."/>
            <person name="Zimin A.V."/>
            <person name="Pertea G."/>
            <person name="Qi P."/>
            <person name="Bennetzen J.L."/>
            <person name="Dai X."/>
            <person name="Dawson M.W."/>
            <person name="Muller H.G."/>
            <person name="Kugler K."/>
            <person name="Rivarola-Duarte L."/>
            <person name="Spannagl M."/>
            <person name="Mayer K.F.X."/>
            <person name="Lu F.H."/>
            <person name="Bevan M.W."/>
            <person name="Leroy P."/>
            <person name="Li P."/>
            <person name="You F.M."/>
            <person name="Sun Q."/>
            <person name="Liu Z."/>
            <person name="Lyons E."/>
            <person name="Wicker T."/>
            <person name="Salzberg S.L."/>
            <person name="Devos K.M."/>
            <person name="Dvorak J."/>
        </authorList>
    </citation>
    <scope>NUCLEOTIDE SEQUENCE [LARGE SCALE GENOMIC DNA]</scope>
    <source>
        <strain evidence="2">cv. AL8/78</strain>
    </source>
</reference>
<dbReference type="Gramene" id="AET5Gv20753500.7">
    <property type="protein sequence ID" value="AET5Gv20753500.7"/>
    <property type="gene ID" value="AET5Gv20753500"/>
</dbReference>
<dbReference type="EnsemblPlants" id="AET5Gv20753500.1">
    <property type="protein sequence ID" value="AET5Gv20753500.1"/>
    <property type="gene ID" value="AET5Gv20753500"/>
</dbReference>
<proteinExistence type="predicted"/>
<keyword evidence="1" id="KW-0472">Membrane</keyword>
<reference evidence="3" key="2">
    <citation type="journal article" date="2017" name="Nat. Plants">
        <title>The Aegilops tauschii genome reveals multiple impacts of transposons.</title>
        <authorList>
            <person name="Zhao G."/>
            <person name="Zou C."/>
            <person name="Li K."/>
            <person name="Wang K."/>
            <person name="Li T."/>
            <person name="Gao L."/>
            <person name="Zhang X."/>
            <person name="Wang H."/>
            <person name="Yang Z."/>
            <person name="Liu X."/>
            <person name="Jiang W."/>
            <person name="Mao L."/>
            <person name="Kong X."/>
            <person name="Jiao Y."/>
            <person name="Jia J."/>
        </authorList>
    </citation>
    <scope>NUCLEOTIDE SEQUENCE [LARGE SCALE GENOMIC DNA]</scope>
    <source>
        <strain evidence="3">cv. AL8/78</strain>
    </source>
</reference>
<dbReference type="Gramene" id="AET5Gv20753500.8">
    <property type="protein sequence ID" value="AET5Gv20753500.8"/>
    <property type="gene ID" value="AET5Gv20753500"/>
</dbReference>
<evidence type="ECO:0000256" key="1">
    <source>
        <dbReference type="SAM" id="Phobius"/>
    </source>
</evidence>
<dbReference type="EnsemblPlants" id="AET5Gv20753500.6">
    <property type="protein sequence ID" value="AET5Gv20753500.6"/>
    <property type="gene ID" value="AET5Gv20753500"/>
</dbReference>
<organism evidence="2 3">
    <name type="scientific">Aegilops tauschii subsp. strangulata</name>
    <name type="common">Goatgrass</name>
    <dbReference type="NCBI Taxonomy" id="200361"/>
    <lineage>
        <taxon>Eukaryota</taxon>
        <taxon>Viridiplantae</taxon>
        <taxon>Streptophyta</taxon>
        <taxon>Embryophyta</taxon>
        <taxon>Tracheophyta</taxon>
        <taxon>Spermatophyta</taxon>
        <taxon>Magnoliopsida</taxon>
        <taxon>Liliopsida</taxon>
        <taxon>Poales</taxon>
        <taxon>Poaceae</taxon>
        <taxon>BOP clade</taxon>
        <taxon>Pooideae</taxon>
        <taxon>Triticodae</taxon>
        <taxon>Triticeae</taxon>
        <taxon>Triticinae</taxon>
        <taxon>Aegilops</taxon>
    </lineage>
</organism>
<dbReference type="Gramene" id="AET5Gv20753500.4">
    <property type="protein sequence ID" value="AET5Gv20753500.4"/>
    <property type="gene ID" value="AET5Gv20753500"/>
</dbReference>
<evidence type="ECO:0008006" key="4">
    <source>
        <dbReference type="Google" id="ProtNLM"/>
    </source>
</evidence>
<dbReference type="STRING" id="200361.A0A453LGN9"/>
<dbReference type="Gramene" id="AET5Gv20753500.9">
    <property type="protein sequence ID" value="AET5Gv20753500.9"/>
    <property type="gene ID" value="AET5Gv20753500"/>
</dbReference>
<feature type="transmembrane region" description="Helical" evidence="1">
    <location>
        <begin position="95"/>
        <end position="112"/>
    </location>
</feature>
<reference evidence="2" key="4">
    <citation type="submission" date="2019-03" db="UniProtKB">
        <authorList>
            <consortium name="EnsemblPlants"/>
        </authorList>
    </citation>
    <scope>IDENTIFICATION</scope>
</reference>
<evidence type="ECO:0000313" key="3">
    <source>
        <dbReference type="Proteomes" id="UP000015105"/>
    </source>
</evidence>
<dbReference type="EnsemblPlants" id="AET5Gv20753500.2">
    <property type="protein sequence ID" value="AET5Gv20753500.2"/>
    <property type="gene ID" value="AET5Gv20753500"/>
</dbReference>
<evidence type="ECO:0000313" key="2">
    <source>
        <dbReference type="EnsemblPlants" id="AET5Gv20753500.7"/>
    </source>
</evidence>